<keyword evidence="3" id="KW-1185">Reference proteome</keyword>
<gene>
    <name evidence="2" type="ORF">CSSPTR1EN2_LOCUS5023</name>
</gene>
<sequence length="130" mass="13288">MARSIAAGLRGHVLTLLLMMSLLLAVSMWGAGKAEAAAASSVTVLNEALVPVSVYVKGGNVQVATGPLPVHVNVEPGSKETAVEVSLPGKEGKKPIYVNVKNGDTIVIIPNILGGGIVDVNVNGIFKGHL</sequence>
<reference evidence="2" key="1">
    <citation type="submission" date="2024-02" db="EMBL/GenBank/DDBJ databases">
        <authorList>
            <consortium name="ELIXIR-Norway"/>
            <consortium name="Elixir Norway"/>
        </authorList>
    </citation>
    <scope>NUCLEOTIDE SEQUENCE</scope>
</reference>
<proteinExistence type="predicted"/>
<protein>
    <submittedName>
        <fullName evidence="2">Uncharacterized protein</fullName>
    </submittedName>
</protein>
<dbReference type="EMBL" id="OZ019904">
    <property type="protein sequence ID" value="CAK9199611.1"/>
    <property type="molecule type" value="Genomic_DNA"/>
</dbReference>
<evidence type="ECO:0000313" key="3">
    <source>
        <dbReference type="Proteomes" id="UP001497512"/>
    </source>
</evidence>
<dbReference type="Proteomes" id="UP001497512">
    <property type="component" value="Chromosome 12"/>
</dbReference>
<feature type="chain" id="PRO_5046495267" evidence="1">
    <location>
        <begin position="26"/>
        <end position="130"/>
    </location>
</feature>
<keyword evidence="1" id="KW-0732">Signal</keyword>
<accession>A0ABP0TM03</accession>
<name>A0ABP0TM03_9BRYO</name>
<organism evidence="2 3">
    <name type="scientific">Sphagnum troendelagicum</name>
    <dbReference type="NCBI Taxonomy" id="128251"/>
    <lineage>
        <taxon>Eukaryota</taxon>
        <taxon>Viridiplantae</taxon>
        <taxon>Streptophyta</taxon>
        <taxon>Embryophyta</taxon>
        <taxon>Bryophyta</taxon>
        <taxon>Sphagnophytina</taxon>
        <taxon>Sphagnopsida</taxon>
        <taxon>Sphagnales</taxon>
        <taxon>Sphagnaceae</taxon>
        <taxon>Sphagnum</taxon>
    </lineage>
</organism>
<evidence type="ECO:0000256" key="1">
    <source>
        <dbReference type="SAM" id="SignalP"/>
    </source>
</evidence>
<evidence type="ECO:0000313" key="2">
    <source>
        <dbReference type="EMBL" id="CAK9199611.1"/>
    </source>
</evidence>
<feature type="signal peptide" evidence="1">
    <location>
        <begin position="1"/>
        <end position="25"/>
    </location>
</feature>